<keyword evidence="7" id="KW-1185">Reference proteome</keyword>
<feature type="domain" description="Acyl-CoA dehydrogenase C-terminal" evidence="5">
    <location>
        <begin position="244"/>
        <end position="361"/>
    </location>
</feature>
<keyword evidence="2 6" id="KW-0560">Oxidoreductase</keyword>
<dbReference type="Gene3D" id="2.40.110.10">
    <property type="entry name" value="Butyryl-CoA Dehydrogenase, subunit A, domain 2"/>
    <property type="match status" value="1"/>
</dbReference>
<dbReference type="Gene3D" id="1.20.140.10">
    <property type="entry name" value="Butyryl-CoA Dehydrogenase, subunit A, domain 3"/>
    <property type="match status" value="1"/>
</dbReference>
<dbReference type="SUPFAM" id="SSF56645">
    <property type="entry name" value="Acyl-CoA dehydrogenase NM domain-like"/>
    <property type="match status" value="1"/>
</dbReference>
<dbReference type="PIRSF" id="PIRSF016578">
    <property type="entry name" value="HsaA"/>
    <property type="match status" value="1"/>
</dbReference>
<sequence>MKNLFVKTKQQQYWLDQLASISESIKAEAKEVDEQSRFPFEAHKLLLQIGYPKLTLPKEFGGEGLSVYDMVLVQETLASYDENASLSLGWTLGVVGELYEKKLWTDDLLSSFAQEIKNGAIINRAASEAATGSPTRGGRPGTNAVSKEAGWLINGRKIFTTASPVLDYFLTSAWIEEKNQIGYFLIHKDAQGLSIEENWEMSAMRGTSSHDLVLKGVIVPSNHLVELPSHPSGGKINGWILHIPATYLGIAQAARDYALHFANHYQPNSLNAPISTLPNVQQLLGDIELKLYQARFVLYGVAEAYDDPARRELLVNEMAVAKHTVTNLAIEIVDKAMRVVGAKSLQLTNPLQRYYRNVRAGLHNPPMDDMTIIKLANAAIEQQESTEHQLQNNGEKNKGK</sequence>
<evidence type="ECO:0000256" key="2">
    <source>
        <dbReference type="ARBA" id="ARBA00023002"/>
    </source>
</evidence>
<proteinExistence type="predicted"/>
<dbReference type="InterPro" id="IPR037069">
    <property type="entry name" value="AcylCoA_DH/ox_N_sf"/>
</dbReference>
<protein>
    <submittedName>
        <fullName evidence="6">Acyl-CoA dehydrogenase family protein</fullName>
        <ecNumber evidence="6">1.-.-.-</ecNumber>
    </submittedName>
</protein>
<dbReference type="EMBL" id="JBEGDG010000009">
    <property type="protein sequence ID" value="MEQ6355630.1"/>
    <property type="molecule type" value="Genomic_DNA"/>
</dbReference>
<dbReference type="SUPFAM" id="SSF47203">
    <property type="entry name" value="Acyl-CoA dehydrogenase C-terminal domain-like"/>
    <property type="match status" value="1"/>
</dbReference>
<dbReference type="PANTHER" id="PTHR43884:SF25">
    <property type="entry name" value="ACYL-COA DEHYDROGENASE YDBM-RELATED"/>
    <property type="match status" value="1"/>
</dbReference>
<dbReference type="PANTHER" id="PTHR43884">
    <property type="entry name" value="ACYL-COA DEHYDROGENASE"/>
    <property type="match status" value="1"/>
</dbReference>
<dbReference type="InterPro" id="IPR013107">
    <property type="entry name" value="Acyl-CoA_DH_C"/>
</dbReference>
<dbReference type="InterPro" id="IPR009100">
    <property type="entry name" value="AcylCoA_DH/oxidase_NM_dom_sf"/>
</dbReference>
<dbReference type="Pfam" id="PF02770">
    <property type="entry name" value="Acyl-CoA_dh_M"/>
    <property type="match status" value="1"/>
</dbReference>
<dbReference type="Pfam" id="PF02771">
    <property type="entry name" value="Acyl-CoA_dh_N"/>
    <property type="match status" value="1"/>
</dbReference>
<dbReference type="InterPro" id="IPR006091">
    <property type="entry name" value="Acyl-CoA_Oxase/DH_mid-dom"/>
</dbReference>
<dbReference type="Gene3D" id="1.10.540.10">
    <property type="entry name" value="Acyl-CoA dehydrogenase/oxidase, N-terminal domain"/>
    <property type="match status" value="1"/>
</dbReference>
<evidence type="ECO:0000259" key="5">
    <source>
        <dbReference type="Pfam" id="PF08028"/>
    </source>
</evidence>
<reference evidence="6 7" key="1">
    <citation type="submission" date="2024-06" db="EMBL/GenBank/DDBJ databases">
        <title>Lysinibacillus zambalefons sp. nov., a Novel Firmicute Isolated from the Poon Bato Zambales Hyperalkaline Spring.</title>
        <authorList>
            <person name="Aja J.A."/>
            <person name="Lazaro J.E.H."/>
            <person name="Llorin L.D."/>
            <person name="Lim K.R."/>
            <person name="Teodosio J."/>
            <person name="Dalisay D.S."/>
        </authorList>
    </citation>
    <scope>NUCLEOTIDE SEQUENCE [LARGE SCALE GENOMIC DNA]</scope>
    <source>
        <strain evidence="6 7">M3</strain>
    </source>
</reference>
<feature type="domain" description="Acyl-CoA dehydrogenase/oxidase N-terminal" evidence="4">
    <location>
        <begin position="21"/>
        <end position="95"/>
    </location>
</feature>
<dbReference type="Pfam" id="PF08028">
    <property type="entry name" value="Acyl-CoA_dh_2"/>
    <property type="match status" value="1"/>
</dbReference>
<dbReference type="Proteomes" id="UP001478862">
    <property type="component" value="Unassembled WGS sequence"/>
</dbReference>
<evidence type="ECO:0000313" key="6">
    <source>
        <dbReference type="EMBL" id="MEQ6355630.1"/>
    </source>
</evidence>
<evidence type="ECO:0000313" key="7">
    <source>
        <dbReference type="Proteomes" id="UP001478862"/>
    </source>
</evidence>
<dbReference type="InterPro" id="IPR013786">
    <property type="entry name" value="AcylCoA_DH/ox_N"/>
</dbReference>
<accession>A0ABV1MSZ2</accession>
<dbReference type="InterPro" id="IPR036250">
    <property type="entry name" value="AcylCo_DH-like_C"/>
</dbReference>
<name>A0ABV1MSZ2_9BACI</name>
<evidence type="ECO:0000259" key="3">
    <source>
        <dbReference type="Pfam" id="PF02770"/>
    </source>
</evidence>
<keyword evidence="1" id="KW-0285">Flavoprotein</keyword>
<dbReference type="GO" id="GO:0016491">
    <property type="term" value="F:oxidoreductase activity"/>
    <property type="evidence" value="ECO:0007669"/>
    <property type="project" value="UniProtKB-KW"/>
</dbReference>
<gene>
    <name evidence="6" type="ORF">ABNX05_13460</name>
</gene>
<dbReference type="CDD" id="cd00567">
    <property type="entry name" value="ACAD"/>
    <property type="match status" value="1"/>
</dbReference>
<evidence type="ECO:0000259" key="4">
    <source>
        <dbReference type="Pfam" id="PF02771"/>
    </source>
</evidence>
<dbReference type="RefSeq" id="WP_349660213.1">
    <property type="nucleotide sequence ID" value="NZ_JBEGDG010000009.1"/>
</dbReference>
<dbReference type="EC" id="1.-.-.-" evidence="6"/>
<dbReference type="InterPro" id="IPR046373">
    <property type="entry name" value="Acyl-CoA_Oxase/DH_mid-dom_sf"/>
</dbReference>
<comment type="caution">
    <text evidence="6">The sequence shown here is derived from an EMBL/GenBank/DDBJ whole genome shotgun (WGS) entry which is preliminary data.</text>
</comment>
<feature type="domain" description="Acyl-CoA oxidase/dehydrogenase middle" evidence="3">
    <location>
        <begin position="125"/>
        <end position="217"/>
    </location>
</feature>
<evidence type="ECO:0000256" key="1">
    <source>
        <dbReference type="ARBA" id="ARBA00022630"/>
    </source>
</evidence>
<organism evidence="6 7">
    <name type="scientific">Lysinibacillus zambalensis</name>
    <dbReference type="NCBI Taxonomy" id="3160866"/>
    <lineage>
        <taxon>Bacteria</taxon>
        <taxon>Bacillati</taxon>
        <taxon>Bacillota</taxon>
        <taxon>Bacilli</taxon>
        <taxon>Bacillales</taxon>
        <taxon>Bacillaceae</taxon>
        <taxon>Lysinibacillus</taxon>
    </lineage>
</organism>